<proteinExistence type="inferred from homology"/>
<feature type="active site" description="Amidino-cysteine intermediate" evidence="3 4">
    <location>
        <position position="385"/>
    </location>
</feature>
<dbReference type="InterPro" id="IPR003876">
    <property type="entry name" value="Arg_deiminase"/>
</dbReference>
<dbReference type="Gene3D" id="3.75.10.10">
    <property type="entry name" value="L-arginine/glycine Amidinotransferase, Chain A"/>
    <property type="match status" value="1"/>
</dbReference>
<gene>
    <name evidence="3 5" type="primary">arcA</name>
    <name evidence="5" type="ORF">GCM10007964_38700</name>
</gene>
<reference evidence="5" key="1">
    <citation type="journal article" date="2014" name="Int. J. Syst. Evol. Microbiol.">
        <title>Complete genome sequence of Corynebacterium casei LMG S-19264T (=DSM 44701T), isolated from a smear-ripened cheese.</title>
        <authorList>
            <consortium name="US DOE Joint Genome Institute (JGI-PGF)"/>
            <person name="Walter F."/>
            <person name="Albersmeier A."/>
            <person name="Kalinowski J."/>
            <person name="Ruckert C."/>
        </authorList>
    </citation>
    <scope>NUCLEOTIDE SEQUENCE</scope>
    <source>
        <strain evidence="5">JCM 13064</strain>
    </source>
</reference>
<comment type="pathway">
    <text evidence="3">Amino-acid degradation; L-arginine degradation via ADI pathway; carbamoyl phosphate from L-arginine: step 1/2.</text>
</comment>
<comment type="subcellular location">
    <subcellularLocation>
        <location evidence="3">Cytoplasm</location>
    </subcellularLocation>
</comment>
<dbReference type="PANTHER" id="PTHR47271:SF2">
    <property type="entry name" value="ARGININE DEIMINASE"/>
    <property type="match status" value="1"/>
</dbReference>
<keyword evidence="3" id="KW-0056">Arginine metabolism</keyword>
<evidence type="ECO:0000256" key="2">
    <source>
        <dbReference type="ARBA" id="ARBA00022801"/>
    </source>
</evidence>
<dbReference type="PANTHER" id="PTHR47271">
    <property type="entry name" value="ARGININE DEIMINASE"/>
    <property type="match status" value="1"/>
</dbReference>
<dbReference type="Pfam" id="PF02274">
    <property type="entry name" value="ADI"/>
    <property type="match status" value="1"/>
</dbReference>
<dbReference type="PRINTS" id="PR01466">
    <property type="entry name" value="ARGDEIMINASE"/>
</dbReference>
<dbReference type="SUPFAM" id="SSF55909">
    <property type="entry name" value="Pentein"/>
    <property type="match status" value="1"/>
</dbReference>
<reference evidence="5" key="2">
    <citation type="submission" date="2020-09" db="EMBL/GenBank/DDBJ databases">
        <authorList>
            <person name="Sun Q."/>
            <person name="Ohkuma M."/>
        </authorList>
    </citation>
    <scope>NUCLEOTIDE SEQUENCE</scope>
    <source>
        <strain evidence="5">JCM 13064</strain>
    </source>
</reference>
<dbReference type="EC" id="3.5.3.6" evidence="3"/>
<dbReference type="RefSeq" id="WP_189164424.1">
    <property type="nucleotide sequence ID" value="NZ_BMNT01000020.1"/>
</dbReference>
<accession>A0A917R698</accession>
<name>A0A917R698_9ACTN</name>
<keyword evidence="3" id="KW-0963">Cytoplasm</keyword>
<keyword evidence="2 3" id="KW-0378">Hydrolase</keyword>
<dbReference type="Proteomes" id="UP000645217">
    <property type="component" value="Unassembled WGS sequence"/>
</dbReference>
<dbReference type="PIRSF" id="PIRSF006356">
    <property type="entry name" value="Arg_deiminase"/>
    <property type="match status" value="1"/>
</dbReference>
<organism evidence="5 6">
    <name type="scientific">Sphaerisporangium melleum</name>
    <dbReference type="NCBI Taxonomy" id="321316"/>
    <lineage>
        <taxon>Bacteria</taxon>
        <taxon>Bacillati</taxon>
        <taxon>Actinomycetota</taxon>
        <taxon>Actinomycetes</taxon>
        <taxon>Streptosporangiales</taxon>
        <taxon>Streptosporangiaceae</taxon>
        <taxon>Sphaerisporangium</taxon>
    </lineage>
</organism>
<dbReference type="EMBL" id="BMNT01000020">
    <property type="protein sequence ID" value="GGK92397.1"/>
    <property type="molecule type" value="Genomic_DNA"/>
</dbReference>
<evidence type="ECO:0000256" key="1">
    <source>
        <dbReference type="ARBA" id="ARBA00010206"/>
    </source>
</evidence>
<evidence type="ECO:0000313" key="5">
    <source>
        <dbReference type="EMBL" id="GGK92397.1"/>
    </source>
</evidence>
<comment type="similarity">
    <text evidence="1 3">Belongs to the arginine deiminase family.</text>
</comment>
<evidence type="ECO:0000313" key="6">
    <source>
        <dbReference type="Proteomes" id="UP000645217"/>
    </source>
</evidence>
<dbReference type="Gene3D" id="1.10.3930.10">
    <property type="entry name" value="Arginine deiminase"/>
    <property type="match status" value="1"/>
</dbReference>
<dbReference type="AlphaFoldDB" id="A0A917R698"/>
<evidence type="ECO:0000256" key="3">
    <source>
        <dbReference type="HAMAP-Rule" id="MF_00242"/>
    </source>
</evidence>
<dbReference type="HAMAP" id="MF_00242">
    <property type="entry name" value="Arg_deiminase"/>
    <property type="match status" value="1"/>
</dbReference>
<comment type="catalytic activity">
    <reaction evidence="3">
        <text>L-arginine + H2O = L-citrulline + NH4(+)</text>
        <dbReference type="Rhea" id="RHEA:19597"/>
        <dbReference type="ChEBI" id="CHEBI:15377"/>
        <dbReference type="ChEBI" id="CHEBI:28938"/>
        <dbReference type="ChEBI" id="CHEBI:32682"/>
        <dbReference type="ChEBI" id="CHEBI:57743"/>
        <dbReference type="EC" id="3.5.3.6"/>
    </reaction>
</comment>
<keyword evidence="6" id="KW-1185">Reference proteome</keyword>
<dbReference type="NCBIfam" id="NF002381">
    <property type="entry name" value="PRK01388.1"/>
    <property type="match status" value="1"/>
</dbReference>
<protein>
    <recommendedName>
        <fullName evidence="3">Arginine deiminase</fullName>
        <shortName evidence="3">ADI</shortName>
        <ecNumber evidence="3">3.5.3.6</ecNumber>
    </recommendedName>
    <alternativeName>
        <fullName evidence="3">Arginine dihydrolase</fullName>
        <shortName evidence="3">AD</shortName>
    </alternativeName>
</protein>
<dbReference type="GO" id="GO:0016990">
    <property type="term" value="F:arginine deiminase activity"/>
    <property type="evidence" value="ECO:0007669"/>
    <property type="project" value="UniProtKB-UniRule"/>
</dbReference>
<dbReference type="GO" id="GO:0005737">
    <property type="term" value="C:cytoplasm"/>
    <property type="evidence" value="ECO:0007669"/>
    <property type="project" value="UniProtKB-SubCell"/>
</dbReference>
<evidence type="ECO:0000256" key="4">
    <source>
        <dbReference type="PIRSR" id="PIRSR006356-1"/>
    </source>
</evidence>
<sequence length="399" mass="44035">MNGADSEVGRLETVLLHRPGAELKRLTPRNSDKLLFDGIPWVGRAQEEHDAFAQALRDHGVEVLYMAELLDDALEYDDARQEIIEAVLRERQLGDRLAGQVRAHLEDLHPENLTQRLIAGLAREELKTGRGLVYGLMDRHDFVIDPLPNLLFTRDSSVWIGDRVAVTSLAMPARTRESLLTRLIYTYHPLFVGTEHLYEPWLEHVEGGDVLLMAPGVIAVGTGERTTPAGVERLCRRVFAAGLAHTVLAVPIAQQRATMHLDTICTMVDQDTVVMYPPVAGSLQAYTVTAEEDGELRIREPRPFLEAAAQAMGVERVKVIDTGLDPVTAEREQWDDGNNTLALAPRVAVAYERNVETNARLEAAGVKVIRIAGSELGSGRGGPRCMSCPVRRERLAALA</sequence>
<dbReference type="GO" id="GO:0019546">
    <property type="term" value="P:L-arginine deiminase pathway"/>
    <property type="evidence" value="ECO:0007669"/>
    <property type="project" value="TreeGrafter"/>
</dbReference>
<comment type="caution">
    <text evidence="5">The sequence shown here is derived from an EMBL/GenBank/DDBJ whole genome shotgun (WGS) entry which is preliminary data.</text>
</comment>